<dbReference type="AlphaFoldDB" id="A0A0G0PXR8"/>
<evidence type="ECO:0000256" key="8">
    <source>
        <dbReference type="ARBA" id="ARBA00023317"/>
    </source>
</evidence>
<keyword evidence="5 9" id="KW-0865">Zymogen</keyword>
<evidence type="ECO:0000256" key="3">
    <source>
        <dbReference type="ARBA" id="ARBA00022793"/>
    </source>
</evidence>
<keyword evidence="7 9" id="KW-0704">Schiff base</keyword>
<comment type="function">
    <text evidence="9">Catalyzes the pyruvoyl-dependent decarboxylation of aspartate to produce beta-alanine.</text>
</comment>
<evidence type="ECO:0000256" key="6">
    <source>
        <dbReference type="ARBA" id="ARBA00023239"/>
    </source>
</evidence>
<comment type="caution">
    <text evidence="10">The sequence shown here is derived from an EMBL/GenBank/DDBJ whole genome shotgun (WGS) entry which is preliminary data.</text>
</comment>
<keyword evidence="4 9" id="KW-0068">Autocatalytic cleavage</keyword>
<dbReference type="Proteomes" id="UP000034207">
    <property type="component" value="Unassembled WGS sequence"/>
</dbReference>
<dbReference type="HAMAP" id="MF_00446">
    <property type="entry name" value="PanD"/>
    <property type="match status" value="1"/>
</dbReference>
<keyword evidence="6 9" id="KW-0456">Lyase</keyword>
<comment type="subcellular location">
    <subcellularLocation>
        <location evidence="9">Cytoplasm</location>
    </subcellularLocation>
</comment>
<keyword evidence="8 9" id="KW-0670">Pyruvate</keyword>
<evidence type="ECO:0000256" key="4">
    <source>
        <dbReference type="ARBA" id="ARBA00022813"/>
    </source>
</evidence>
<protein>
    <recommendedName>
        <fullName evidence="9">Aspartate 1-decarboxylase</fullName>
        <ecNumber evidence="9">4.1.1.11</ecNumber>
    </recommendedName>
    <alternativeName>
        <fullName evidence="9">Aspartate alpha-decarboxylase</fullName>
    </alternativeName>
    <component>
        <recommendedName>
            <fullName evidence="9">Aspartate 1-decarboxylase beta chain</fullName>
        </recommendedName>
    </component>
    <component>
        <recommendedName>
            <fullName evidence="9">Aspartate 1-decarboxylase alpha chain</fullName>
        </recommendedName>
    </component>
</protein>
<dbReference type="InterPro" id="IPR009010">
    <property type="entry name" value="Asp_de-COase-like_dom_sf"/>
</dbReference>
<comment type="catalytic activity">
    <reaction evidence="9">
        <text>L-aspartate + H(+) = beta-alanine + CO2</text>
        <dbReference type="Rhea" id="RHEA:19497"/>
        <dbReference type="ChEBI" id="CHEBI:15378"/>
        <dbReference type="ChEBI" id="CHEBI:16526"/>
        <dbReference type="ChEBI" id="CHEBI:29991"/>
        <dbReference type="ChEBI" id="CHEBI:57966"/>
        <dbReference type="EC" id="4.1.1.11"/>
    </reaction>
</comment>
<dbReference type="STRING" id="1618345.UT18_C0012G0033"/>
<gene>
    <name evidence="9" type="primary">panD</name>
    <name evidence="10" type="ORF">UT18_C0012G0033</name>
</gene>
<evidence type="ECO:0000313" key="10">
    <source>
        <dbReference type="EMBL" id="KKQ94181.1"/>
    </source>
</evidence>
<dbReference type="UniPathway" id="UPA00028">
    <property type="reaction ID" value="UER00002"/>
</dbReference>
<dbReference type="Pfam" id="PF02261">
    <property type="entry name" value="Asp_decarbox"/>
    <property type="match status" value="1"/>
</dbReference>
<feature type="active site" description="Schiff-base intermediate with substrate; via pyruvic acid" evidence="9">
    <location>
        <position position="25"/>
    </location>
</feature>
<dbReference type="SUPFAM" id="SSF50692">
    <property type="entry name" value="ADC-like"/>
    <property type="match status" value="1"/>
</dbReference>
<evidence type="ECO:0000256" key="2">
    <source>
        <dbReference type="ARBA" id="ARBA00022655"/>
    </source>
</evidence>
<evidence type="ECO:0000256" key="9">
    <source>
        <dbReference type="HAMAP-Rule" id="MF_00446"/>
    </source>
</evidence>
<keyword evidence="2 9" id="KW-0566">Pantothenate biosynthesis</keyword>
<comment type="PTM">
    <text evidence="9">Is synthesized initially as an inactive proenzyme, which is activated by self-cleavage at a specific serine bond to produce a beta-subunit with a hydroxyl group at its C-terminus and an alpha-subunit with a pyruvoyl group at its N-terminus.</text>
</comment>
<comment type="pathway">
    <text evidence="9">Cofactor biosynthesis; (R)-pantothenate biosynthesis; beta-alanine from L-aspartate: step 1/1.</text>
</comment>
<dbReference type="PANTHER" id="PTHR21012:SF0">
    <property type="entry name" value="ASPARTATE 1-DECARBOXYLASE"/>
    <property type="match status" value="1"/>
</dbReference>
<dbReference type="EMBL" id="LBVV01000012">
    <property type="protein sequence ID" value="KKQ94181.1"/>
    <property type="molecule type" value="Genomic_DNA"/>
</dbReference>
<feature type="binding site" evidence="9">
    <location>
        <position position="57"/>
    </location>
    <ligand>
        <name>substrate</name>
    </ligand>
</feature>
<feature type="chain" id="PRO_5023417587" description="Aspartate 1-decarboxylase beta chain" evidence="9">
    <location>
        <begin position="1"/>
        <end position="24"/>
    </location>
</feature>
<comment type="cofactor">
    <cofactor evidence="9">
        <name>pyruvate</name>
        <dbReference type="ChEBI" id="CHEBI:15361"/>
    </cofactor>
    <text evidence="9">Binds 1 pyruvoyl group covalently per subunit.</text>
</comment>
<feature type="binding site" evidence="9">
    <location>
        <begin position="71"/>
        <end position="73"/>
    </location>
    <ligand>
        <name>substrate</name>
    </ligand>
</feature>
<keyword evidence="1 9" id="KW-0963">Cytoplasm</keyword>
<sequence>MQRQVLKSKIHRAVVRDKNSEYEGSITIGKELMDAADLWSYEKVLVADLNNGNRFETYVIEGISKEIIVNGAAAHLVEIGDKLTIMAFAVTDEPIKPKIYKF</sequence>
<feature type="active site" description="Proton donor" evidence="9">
    <location>
        <position position="58"/>
    </location>
</feature>
<comment type="similarity">
    <text evidence="9">Belongs to the PanD family.</text>
</comment>
<dbReference type="GO" id="GO:0015940">
    <property type="term" value="P:pantothenate biosynthetic process"/>
    <property type="evidence" value="ECO:0007669"/>
    <property type="project" value="UniProtKB-UniRule"/>
</dbReference>
<dbReference type="GO" id="GO:0005829">
    <property type="term" value="C:cytosol"/>
    <property type="evidence" value="ECO:0007669"/>
    <property type="project" value="TreeGrafter"/>
</dbReference>
<dbReference type="InterPro" id="IPR003190">
    <property type="entry name" value="Asp_decarbox"/>
</dbReference>
<dbReference type="CDD" id="cd06919">
    <property type="entry name" value="Asp_decarbox"/>
    <property type="match status" value="1"/>
</dbReference>
<evidence type="ECO:0000313" key="11">
    <source>
        <dbReference type="Proteomes" id="UP000034207"/>
    </source>
</evidence>
<dbReference type="Gene3D" id="2.40.40.20">
    <property type="match status" value="1"/>
</dbReference>
<evidence type="ECO:0000256" key="5">
    <source>
        <dbReference type="ARBA" id="ARBA00023145"/>
    </source>
</evidence>
<dbReference type="GO" id="GO:0004068">
    <property type="term" value="F:aspartate 1-decarboxylase activity"/>
    <property type="evidence" value="ECO:0007669"/>
    <property type="project" value="UniProtKB-UniRule"/>
</dbReference>
<name>A0A0G0PXR8_UNCC2</name>
<dbReference type="EC" id="4.1.1.11" evidence="9"/>
<evidence type="ECO:0000256" key="1">
    <source>
        <dbReference type="ARBA" id="ARBA00022490"/>
    </source>
</evidence>
<evidence type="ECO:0000256" key="7">
    <source>
        <dbReference type="ARBA" id="ARBA00023270"/>
    </source>
</evidence>
<dbReference type="GO" id="GO:0006523">
    <property type="term" value="P:alanine biosynthetic process"/>
    <property type="evidence" value="ECO:0007669"/>
    <property type="project" value="InterPro"/>
</dbReference>
<organism evidence="10 11">
    <name type="scientific">candidate division CPR2 bacterium GW2011_GWC2_39_10</name>
    <dbReference type="NCBI Taxonomy" id="1618345"/>
    <lineage>
        <taxon>Bacteria</taxon>
        <taxon>Bacteria division CPR2</taxon>
    </lineage>
</organism>
<feature type="modified residue" description="Pyruvic acid (Ser)" evidence="9">
    <location>
        <position position="25"/>
    </location>
</feature>
<reference evidence="10 11" key="1">
    <citation type="journal article" date="2015" name="Nature">
        <title>rRNA introns, odd ribosomes, and small enigmatic genomes across a large radiation of phyla.</title>
        <authorList>
            <person name="Brown C.T."/>
            <person name="Hug L.A."/>
            <person name="Thomas B.C."/>
            <person name="Sharon I."/>
            <person name="Castelle C.J."/>
            <person name="Singh A."/>
            <person name="Wilkins M.J."/>
            <person name="Williams K.H."/>
            <person name="Banfield J.F."/>
        </authorList>
    </citation>
    <scope>NUCLEOTIDE SEQUENCE [LARGE SCALE GENOMIC DNA]</scope>
</reference>
<accession>A0A0G0PXR8</accession>
<dbReference type="PATRIC" id="fig|1618345.3.peg.775"/>
<comment type="subunit">
    <text evidence="9">Heterooctamer of four alpha and four beta subunits.</text>
</comment>
<dbReference type="PANTHER" id="PTHR21012">
    <property type="entry name" value="ASPARTATE 1-DECARBOXYLASE"/>
    <property type="match status" value="1"/>
</dbReference>
<proteinExistence type="inferred from homology"/>
<keyword evidence="3 9" id="KW-0210">Decarboxylase</keyword>
<feature type="chain" id="PRO_5023417586" description="Aspartate 1-decarboxylase alpha chain" evidence="9">
    <location>
        <begin position="25"/>
        <end position="102"/>
    </location>
</feature>